<dbReference type="InterPro" id="IPR001288">
    <property type="entry name" value="Translation_initiation_fac_3"/>
</dbReference>
<dbReference type="InterPro" id="IPR036788">
    <property type="entry name" value="T_IF-3_C_sf"/>
</dbReference>
<dbReference type="GO" id="GO:0003743">
    <property type="term" value="F:translation initiation factor activity"/>
    <property type="evidence" value="ECO:0007669"/>
    <property type="project" value="UniProtKB-KW"/>
</dbReference>
<dbReference type="PANTHER" id="PTHR10938:SF0">
    <property type="entry name" value="TRANSLATION INITIATION FACTOR IF-3, MITOCHONDRIAL"/>
    <property type="match status" value="1"/>
</dbReference>
<organism evidence="9 10">
    <name type="scientific">Rubrivirga litoralis</name>
    <dbReference type="NCBI Taxonomy" id="3075598"/>
    <lineage>
        <taxon>Bacteria</taxon>
        <taxon>Pseudomonadati</taxon>
        <taxon>Rhodothermota</taxon>
        <taxon>Rhodothermia</taxon>
        <taxon>Rhodothermales</taxon>
        <taxon>Rubricoccaceae</taxon>
        <taxon>Rubrivirga</taxon>
    </lineage>
</organism>
<keyword evidence="10" id="KW-1185">Reference proteome</keyword>
<dbReference type="InterPro" id="IPR019815">
    <property type="entry name" value="Translation_initiation_fac_3_C"/>
</dbReference>
<comment type="subcellular location">
    <subcellularLocation>
        <location evidence="4">Cytoplasm</location>
    </subcellularLocation>
</comment>
<dbReference type="Pfam" id="PF05198">
    <property type="entry name" value="IF3_N"/>
    <property type="match status" value="1"/>
</dbReference>
<sequence length="209" mass="24038">MSPHAPLPCPERAGVPCSTPHRSAIARRRSRRPQPARREPDAIINENINASQVRVVVDGEGQMGVMPLEQALDFARERGLDLVEIAGSADPPVVKAMDYGKFRYEQQKKAKEQRKKQAGQGELKEVRFRPRTDDHDYEFKMKHAREFLEKGNKVKAWVQFRGRDIIYKDQGRDMLDRFTEDLADIAKVDQPPTMEGRRMTIMLTPDKKK</sequence>
<evidence type="ECO:0000256" key="5">
    <source>
        <dbReference type="NCBIfam" id="TIGR00168"/>
    </source>
</evidence>
<protein>
    <recommendedName>
        <fullName evidence="4 5">Translation initiation factor IF-3</fullName>
    </recommendedName>
</protein>
<comment type="subunit">
    <text evidence="4">Monomer.</text>
</comment>
<evidence type="ECO:0000259" key="7">
    <source>
        <dbReference type="Pfam" id="PF00707"/>
    </source>
</evidence>
<dbReference type="EMBL" id="JAVRHT010000033">
    <property type="protein sequence ID" value="MDT0632638.1"/>
    <property type="molecule type" value="Genomic_DNA"/>
</dbReference>
<evidence type="ECO:0000256" key="2">
    <source>
        <dbReference type="ARBA" id="ARBA00022540"/>
    </source>
</evidence>
<gene>
    <name evidence="4 9" type="primary">infC</name>
    <name evidence="9" type="ORF">RM540_12830</name>
</gene>
<reference evidence="9 10" key="1">
    <citation type="submission" date="2023-09" db="EMBL/GenBank/DDBJ databases">
        <authorList>
            <person name="Rey-Velasco X."/>
        </authorList>
    </citation>
    <scope>NUCLEOTIDE SEQUENCE [LARGE SCALE GENOMIC DNA]</scope>
    <source>
        <strain evidence="9 10">F394</strain>
    </source>
</reference>
<evidence type="ECO:0000256" key="6">
    <source>
        <dbReference type="SAM" id="MobiDB-lite"/>
    </source>
</evidence>
<dbReference type="PANTHER" id="PTHR10938">
    <property type="entry name" value="TRANSLATION INITIATION FACTOR IF-3"/>
    <property type="match status" value="1"/>
</dbReference>
<dbReference type="SUPFAM" id="SSF55200">
    <property type="entry name" value="Translation initiation factor IF3, C-terminal domain"/>
    <property type="match status" value="1"/>
</dbReference>
<dbReference type="SUPFAM" id="SSF54364">
    <property type="entry name" value="Translation initiation factor IF3, N-terminal domain"/>
    <property type="match status" value="1"/>
</dbReference>
<evidence type="ECO:0000256" key="4">
    <source>
        <dbReference type="HAMAP-Rule" id="MF_00080"/>
    </source>
</evidence>
<proteinExistence type="inferred from homology"/>
<keyword evidence="2 4" id="KW-0396">Initiation factor</keyword>
<dbReference type="Gene3D" id="3.10.20.80">
    <property type="entry name" value="Translation initiation factor 3 (IF-3), N-terminal domain"/>
    <property type="match status" value="1"/>
</dbReference>
<dbReference type="InterPro" id="IPR036787">
    <property type="entry name" value="T_IF-3_N_sf"/>
</dbReference>
<feature type="domain" description="Translation initiation factor 3 C-terminal" evidence="7">
    <location>
        <begin position="122"/>
        <end position="205"/>
    </location>
</feature>
<keyword evidence="4" id="KW-0963">Cytoplasm</keyword>
<comment type="similarity">
    <text evidence="1 4">Belongs to the IF-3 family.</text>
</comment>
<dbReference type="NCBIfam" id="TIGR00168">
    <property type="entry name" value="infC"/>
    <property type="match status" value="1"/>
</dbReference>
<name>A0ABU3BTM5_9BACT</name>
<dbReference type="Proteomes" id="UP001267426">
    <property type="component" value="Unassembled WGS sequence"/>
</dbReference>
<evidence type="ECO:0000313" key="9">
    <source>
        <dbReference type="EMBL" id="MDT0632638.1"/>
    </source>
</evidence>
<evidence type="ECO:0000256" key="3">
    <source>
        <dbReference type="ARBA" id="ARBA00022917"/>
    </source>
</evidence>
<dbReference type="HAMAP" id="MF_00080">
    <property type="entry name" value="IF_3"/>
    <property type="match status" value="1"/>
</dbReference>
<comment type="caution">
    <text evidence="9">The sequence shown here is derived from an EMBL/GenBank/DDBJ whole genome shotgun (WGS) entry which is preliminary data.</text>
</comment>
<comment type="function">
    <text evidence="4">IF-3 binds to the 30S ribosomal subunit and shifts the equilibrium between 70S ribosomes and their 50S and 30S subunits in favor of the free subunits, thus enhancing the availability of 30S subunits on which protein synthesis initiation begins.</text>
</comment>
<accession>A0ABU3BTM5</accession>
<keyword evidence="3 4" id="KW-0648">Protein biosynthesis</keyword>
<feature type="domain" description="Translation initiation factor 3 N-terminal" evidence="8">
    <location>
        <begin position="44"/>
        <end position="113"/>
    </location>
</feature>
<evidence type="ECO:0000256" key="1">
    <source>
        <dbReference type="ARBA" id="ARBA00005439"/>
    </source>
</evidence>
<dbReference type="Gene3D" id="3.30.110.10">
    <property type="entry name" value="Translation initiation factor 3 (IF-3), C-terminal domain"/>
    <property type="match status" value="1"/>
</dbReference>
<dbReference type="Pfam" id="PF00707">
    <property type="entry name" value="IF3_C"/>
    <property type="match status" value="1"/>
</dbReference>
<dbReference type="RefSeq" id="WP_311664715.1">
    <property type="nucleotide sequence ID" value="NZ_JAVRHT010000033.1"/>
</dbReference>
<feature type="compositionally biased region" description="Basic residues" evidence="6">
    <location>
        <begin position="24"/>
        <end position="35"/>
    </location>
</feature>
<evidence type="ECO:0000313" key="10">
    <source>
        <dbReference type="Proteomes" id="UP001267426"/>
    </source>
</evidence>
<evidence type="ECO:0000259" key="8">
    <source>
        <dbReference type="Pfam" id="PF05198"/>
    </source>
</evidence>
<dbReference type="InterPro" id="IPR019814">
    <property type="entry name" value="Translation_initiation_fac_3_N"/>
</dbReference>
<feature type="region of interest" description="Disordered" evidence="6">
    <location>
        <begin position="1"/>
        <end position="45"/>
    </location>
</feature>